<evidence type="ECO:0000256" key="1">
    <source>
        <dbReference type="SAM" id="Phobius"/>
    </source>
</evidence>
<keyword evidence="1" id="KW-0472">Membrane</keyword>
<organism evidence="2 3">
    <name type="scientific">Gulosibacter molinativorax</name>
    <dbReference type="NCBI Taxonomy" id="256821"/>
    <lineage>
        <taxon>Bacteria</taxon>
        <taxon>Bacillati</taxon>
        <taxon>Actinomycetota</taxon>
        <taxon>Actinomycetes</taxon>
        <taxon>Micrococcales</taxon>
        <taxon>Microbacteriaceae</taxon>
        <taxon>Gulosibacter</taxon>
    </lineage>
</organism>
<feature type="transmembrane region" description="Helical" evidence="1">
    <location>
        <begin position="78"/>
        <end position="99"/>
    </location>
</feature>
<comment type="caution">
    <text evidence="2">The sequence shown here is derived from an EMBL/GenBank/DDBJ whole genome shotgun (WGS) entry which is preliminary data.</text>
</comment>
<reference evidence="2" key="1">
    <citation type="submission" date="2018-03" db="EMBL/GenBank/DDBJ databases">
        <authorList>
            <person name="Nunes O.C."/>
            <person name="Lopes A.R."/>
            <person name="Froufe H."/>
            <person name="Munoz-Merida A."/>
            <person name="Barroso C."/>
            <person name="Egas C."/>
        </authorList>
    </citation>
    <scope>NUCLEOTIDE SEQUENCE</scope>
    <source>
        <strain evidence="2">ON4</strain>
    </source>
</reference>
<dbReference type="Proteomes" id="UP001170379">
    <property type="component" value="Unassembled WGS sequence"/>
</dbReference>
<proteinExistence type="predicted"/>
<feature type="transmembrane region" description="Helical" evidence="1">
    <location>
        <begin position="105"/>
        <end position="125"/>
    </location>
</feature>
<feature type="transmembrane region" description="Helical" evidence="1">
    <location>
        <begin position="208"/>
        <end position="227"/>
    </location>
</feature>
<gene>
    <name evidence="2" type="ORF">C7K25_10890</name>
</gene>
<evidence type="ECO:0000313" key="2">
    <source>
        <dbReference type="EMBL" id="MDJ1371866.1"/>
    </source>
</evidence>
<sequence length="370" mass="37956">MRALARAGTALALAVLASALVWLVWPETGPYVQFPLPLQQLFGDGAAAAQVVALVQALIGAAAASAGFGILTGRPAAAQPLAIVSLVCGALLAIGFVGFSGIAVAGYLMAAALPILALVVGLMVAKRPQTRVLVVVAFAALIVIALLSPIPFAEFYERLGANFATDHFRTSATVLFIGAAGVWLLSGMGVVAREPGRLGAFALRRRRALTIAAAACALPYVIARATWLTPWPLFGGDQIEKVGPEVLATGLLLGGAMLVGAVLTLGLIMTWGSRFPKWVPRIGSKPVPVALAVVPASIVAALFTAGGIETLITLFAGIGVAPVSQWILVIALPFWLWGPLLGLATWGYAQARALEPDAPVNSRGGVVAAA</sequence>
<dbReference type="EMBL" id="PXVD01000017">
    <property type="protein sequence ID" value="MDJ1371866.1"/>
    <property type="molecule type" value="Genomic_DNA"/>
</dbReference>
<accession>A0ABT7CB47</accession>
<name>A0ABT7CB47_9MICO</name>
<reference evidence="2" key="2">
    <citation type="journal article" date="2022" name="Sci. Rep.">
        <title>In silico prediction of the enzymes involved in the degradation of the herbicide molinate by Gulosibacter molinativorax ON4T.</title>
        <authorList>
            <person name="Lopes A.R."/>
            <person name="Bunin E."/>
            <person name="Viana A.T."/>
            <person name="Froufe H."/>
            <person name="Munoz-Merida A."/>
            <person name="Pinho D."/>
            <person name="Figueiredo J."/>
            <person name="Barroso C."/>
            <person name="Vaz-Moreira I."/>
            <person name="Bellanger X."/>
            <person name="Egas C."/>
            <person name="Nunes O.C."/>
        </authorList>
    </citation>
    <scope>NUCLEOTIDE SEQUENCE</scope>
    <source>
        <strain evidence="2">ON4</strain>
    </source>
</reference>
<keyword evidence="3" id="KW-1185">Reference proteome</keyword>
<feature type="transmembrane region" description="Helical" evidence="1">
    <location>
        <begin position="289"/>
        <end position="320"/>
    </location>
</feature>
<protein>
    <submittedName>
        <fullName evidence="2">Uncharacterized protein</fullName>
    </submittedName>
</protein>
<feature type="transmembrane region" description="Helical" evidence="1">
    <location>
        <begin position="247"/>
        <end position="268"/>
    </location>
</feature>
<feature type="transmembrane region" description="Helical" evidence="1">
    <location>
        <begin position="172"/>
        <end position="192"/>
    </location>
</feature>
<feature type="transmembrane region" description="Helical" evidence="1">
    <location>
        <begin position="326"/>
        <end position="349"/>
    </location>
</feature>
<keyword evidence="1" id="KW-0812">Transmembrane</keyword>
<feature type="transmembrane region" description="Helical" evidence="1">
    <location>
        <begin position="132"/>
        <end position="152"/>
    </location>
</feature>
<feature type="transmembrane region" description="Helical" evidence="1">
    <location>
        <begin position="50"/>
        <end position="71"/>
    </location>
</feature>
<keyword evidence="1" id="KW-1133">Transmembrane helix</keyword>
<evidence type="ECO:0000313" key="3">
    <source>
        <dbReference type="Proteomes" id="UP001170379"/>
    </source>
</evidence>